<dbReference type="EMBL" id="KZ826321">
    <property type="protein sequence ID" value="PYI10468.1"/>
    <property type="molecule type" value="Genomic_DNA"/>
</dbReference>
<reference evidence="1 2" key="1">
    <citation type="submission" date="2018-02" db="EMBL/GenBank/DDBJ databases">
        <title>The genomes of Aspergillus section Nigri reveals drivers in fungal speciation.</title>
        <authorList>
            <consortium name="DOE Joint Genome Institute"/>
            <person name="Vesth T.C."/>
            <person name="Nybo J."/>
            <person name="Theobald S."/>
            <person name="Brandl J."/>
            <person name="Frisvad J.C."/>
            <person name="Nielsen K.F."/>
            <person name="Lyhne E.K."/>
            <person name="Kogle M.E."/>
            <person name="Kuo A."/>
            <person name="Riley R."/>
            <person name="Clum A."/>
            <person name="Nolan M."/>
            <person name="Lipzen A."/>
            <person name="Salamov A."/>
            <person name="Henrissat B."/>
            <person name="Wiebenga A."/>
            <person name="De vries R.P."/>
            <person name="Grigoriev I.V."/>
            <person name="Mortensen U.H."/>
            <person name="Andersen M.R."/>
            <person name="Baker S.E."/>
        </authorList>
    </citation>
    <scope>NUCLEOTIDE SEQUENCE [LARGE SCALE GENOMIC DNA]</scope>
    <source>
        <strain evidence="1 2">CBS 121057</strain>
    </source>
</reference>
<dbReference type="AlphaFoldDB" id="A0A319ETD9"/>
<gene>
    <name evidence="1" type="ORF">BO78DRAFT_200946</name>
</gene>
<keyword evidence="2" id="KW-1185">Reference proteome</keyword>
<evidence type="ECO:0000313" key="1">
    <source>
        <dbReference type="EMBL" id="PYI10468.1"/>
    </source>
</evidence>
<sequence length="153" mass="17347">MYTIHVPPFVYLTFSTSTSFGPVAAFPSRRRVIGKLHGVGFFRVTGITFVLRARDPFLILMTTAPGGFGVGVTTKHWTGWEGCFHLLEYFARCLFSDVLCHVLSPTLPEIQYFPSTYFWNRKMAELWPRAGRANGQRSPIADARNLTKMTLRP</sequence>
<dbReference type="Proteomes" id="UP000248423">
    <property type="component" value="Unassembled WGS sequence"/>
</dbReference>
<dbReference type="VEuPathDB" id="FungiDB:BO78DRAFT_200946"/>
<organism evidence="1 2">
    <name type="scientific">Aspergillus sclerotiicarbonarius (strain CBS 121057 / IBT 28362)</name>
    <dbReference type="NCBI Taxonomy" id="1448318"/>
    <lineage>
        <taxon>Eukaryota</taxon>
        <taxon>Fungi</taxon>
        <taxon>Dikarya</taxon>
        <taxon>Ascomycota</taxon>
        <taxon>Pezizomycotina</taxon>
        <taxon>Eurotiomycetes</taxon>
        <taxon>Eurotiomycetidae</taxon>
        <taxon>Eurotiales</taxon>
        <taxon>Aspergillaceae</taxon>
        <taxon>Aspergillus</taxon>
        <taxon>Aspergillus subgen. Circumdati</taxon>
    </lineage>
</organism>
<name>A0A319ETD9_ASPSB</name>
<proteinExistence type="predicted"/>
<evidence type="ECO:0000313" key="2">
    <source>
        <dbReference type="Proteomes" id="UP000248423"/>
    </source>
</evidence>
<accession>A0A319ETD9</accession>
<protein>
    <submittedName>
        <fullName evidence="1">Uncharacterized protein</fullName>
    </submittedName>
</protein>
<dbReference type="OrthoDB" id="10554300at2759"/>